<reference evidence="1" key="2">
    <citation type="submission" date="2023-05" db="EMBL/GenBank/DDBJ databases">
        <authorList>
            <consortium name="Lawrence Berkeley National Laboratory"/>
            <person name="Steindorff A."/>
            <person name="Hensen N."/>
            <person name="Bonometti L."/>
            <person name="Westerberg I."/>
            <person name="Brannstrom I.O."/>
            <person name="Guillou S."/>
            <person name="Cros-Aarteil S."/>
            <person name="Calhoun S."/>
            <person name="Haridas S."/>
            <person name="Kuo A."/>
            <person name="Mondo S."/>
            <person name="Pangilinan J."/>
            <person name="Riley R."/>
            <person name="Labutti K."/>
            <person name="Andreopoulos B."/>
            <person name="Lipzen A."/>
            <person name="Chen C."/>
            <person name="Yanf M."/>
            <person name="Daum C."/>
            <person name="Ng V."/>
            <person name="Clum A."/>
            <person name="Ohm R."/>
            <person name="Martin F."/>
            <person name="Silar P."/>
            <person name="Natvig D."/>
            <person name="Lalanne C."/>
            <person name="Gautier V."/>
            <person name="Ament-Velasquez S.L."/>
            <person name="Kruys A."/>
            <person name="Hutchinson M.I."/>
            <person name="Powell A.J."/>
            <person name="Barry K."/>
            <person name="Miller A.N."/>
            <person name="Grigoriev I.V."/>
            <person name="Debuchy R."/>
            <person name="Gladieux P."/>
            <person name="Thoren M.H."/>
            <person name="Johannesson H."/>
        </authorList>
    </citation>
    <scope>NUCLEOTIDE SEQUENCE</scope>
    <source>
        <strain evidence="1">CBS 538.74</strain>
    </source>
</reference>
<protein>
    <recommendedName>
        <fullName evidence="3">RRM domain-containing protein</fullName>
    </recommendedName>
</protein>
<proteinExistence type="predicted"/>
<gene>
    <name evidence="1" type="ORF">C8A00DRAFT_46986</name>
</gene>
<dbReference type="CDD" id="cd00590">
    <property type="entry name" value="RRM_SF"/>
    <property type="match status" value="1"/>
</dbReference>
<evidence type="ECO:0000313" key="1">
    <source>
        <dbReference type="EMBL" id="KAK4149388.1"/>
    </source>
</evidence>
<evidence type="ECO:0008006" key="3">
    <source>
        <dbReference type="Google" id="ProtNLM"/>
    </source>
</evidence>
<evidence type="ECO:0000313" key="2">
    <source>
        <dbReference type="Proteomes" id="UP001302745"/>
    </source>
</evidence>
<dbReference type="Proteomes" id="UP001302745">
    <property type="component" value="Unassembled WGS sequence"/>
</dbReference>
<sequence length="210" mass="23470">MVSATIRAMRENPTRQEIVRRVQHGVSPRYQGDYTRPSNRPVNIPNSANCSLWITNLPPSLTHRELLWSIRDIDRVWQTVVNAPAGGHLTSAAKITFFTPAGAQALLRRCNGLGLPGLTVGDHHGQVGYNRNRVAQPVAPANHTRVLVIKGPTALVNVEFLTAYFCSRFYYEIDEVVPWVMGKEAIERDTVLRGQGVSAWFEADPCDVRR</sequence>
<name>A0AAN6VDC0_9PEZI</name>
<accession>A0AAN6VDC0</accession>
<dbReference type="InterPro" id="IPR035979">
    <property type="entry name" value="RBD_domain_sf"/>
</dbReference>
<comment type="caution">
    <text evidence="1">The sequence shown here is derived from an EMBL/GenBank/DDBJ whole genome shotgun (WGS) entry which is preliminary data.</text>
</comment>
<dbReference type="GO" id="GO:0003676">
    <property type="term" value="F:nucleic acid binding"/>
    <property type="evidence" value="ECO:0007669"/>
    <property type="project" value="InterPro"/>
</dbReference>
<dbReference type="SUPFAM" id="SSF54928">
    <property type="entry name" value="RNA-binding domain, RBD"/>
    <property type="match status" value="1"/>
</dbReference>
<organism evidence="1 2">
    <name type="scientific">Chaetomidium leptoderma</name>
    <dbReference type="NCBI Taxonomy" id="669021"/>
    <lineage>
        <taxon>Eukaryota</taxon>
        <taxon>Fungi</taxon>
        <taxon>Dikarya</taxon>
        <taxon>Ascomycota</taxon>
        <taxon>Pezizomycotina</taxon>
        <taxon>Sordariomycetes</taxon>
        <taxon>Sordariomycetidae</taxon>
        <taxon>Sordariales</taxon>
        <taxon>Chaetomiaceae</taxon>
        <taxon>Chaetomidium</taxon>
    </lineage>
</organism>
<reference evidence="1" key="1">
    <citation type="journal article" date="2023" name="Mol. Phylogenet. Evol.">
        <title>Genome-scale phylogeny and comparative genomics of the fungal order Sordariales.</title>
        <authorList>
            <person name="Hensen N."/>
            <person name="Bonometti L."/>
            <person name="Westerberg I."/>
            <person name="Brannstrom I.O."/>
            <person name="Guillou S."/>
            <person name="Cros-Aarteil S."/>
            <person name="Calhoun S."/>
            <person name="Haridas S."/>
            <person name="Kuo A."/>
            <person name="Mondo S."/>
            <person name="Pangilinan J."/>
            <person name="Riley R."/>
            <person name="LaButti K."/>
            <person name="Andreopoulos B."/>
            <person name="Lipzen A."/>
            <person name="Chen C."/>
            <person name="Yan M."/>
            <person name="Daum C."/>
            <person name="Ng V."/>
            <person name="Clum A."/>
            <person name="Steindorff A."/>
            <person name="Ohm R.A."/>
            <person name="Martin F."/>
            <person name="Silar P."/>
            <person name="Natvig D.O."/>
            <person name="Lalanne C."/>
            <person name="Gautier V."/>
            <person name="Ament-Velasquez S.L."/>
            <person name="Kruys A."/>
            <person name="Hutchinson M.I."/>
            <person name="Powell A.J."/>
            <person name="Barry K."/>
            <person name="Miller A.N."/>
            <person name="Grigoriev I.V."/>
            <person name="Debuchy R."/>
            <person name="Gladieux P."/>
            <person name="Hiltunen Thoren M."/>
            <person name="Johannesson H."/>
        </authorList>
    </citation>
    <scope>NUCLEOTIDE SEQUENCE</scope>
    <source>
        <strain evidence="1">CBS 538.74</strain>
    </source>
</reference>
<keyword evidence="2" id="KW-1185">Reference proteome</keyword>
<dbReference type="AlphaFoldDB" id="A0AAN6VDC0"/>
<dbReference type="EMBL" id="MU857165">
    <property type="protein sequence ID" value="KAK4149388.1"/>
    <property type="molecule type" value="Genomic_DNA"/>
</dbReference>